<dbReference type="EMBL" id="QZBD01000100">
    <property type="protein sequence ID" value="THY29442.1"/>
    <property type="molecule type" value="Genomic_DNA"/>
</dbReference>
<evidence type="ECO:0000313" key="2">
    <source>
        <dbReference type="EMBL" id="THY29442.1"/>
    </source>
</evidence>
<accession>A0A4S9LK43</accession>
<comment type="caution">
    <text evidence="2">The sequence shown here is derived from an EMBL/GenBank/DDBJ whole genome shotgun (WGS) entry which is preliminary data.</text>
</comment>
<reference evidence="2 3" key="1">
    <citation type="submission" date="2018-10" db="EMBL/GenBank/DDBJ databases">
        <title>Fifty Aureobasidium pullulans genomes reveal a recombining polyextremotolerant generalist.</title>
        <authorList>
            <person name="Gostincar C."/>
            <person name="Turk M."/>
            <person name="Zajc J."/>
            <person name="Gunde-Cimerman N."/>
        </authorList>
    </citation>
    <scope>NUCLEOTIDE SEQUENCE [LARGE SCALE GENOMIC DNA]</scope>
    <source>
        <strain evidence="2 3">EXF-6604</strain>
    </source>
</reference>
<feature type="region of interest" description="Disordered" evidence="1">
    <location>
        <begin position="183"/>
        <end position="360"/>
    </location>
</feature>
<dbReference type="Proteomes" id="UP000306584">
    <property type="component" value="Unassembled WGS sequence"/>
</dbReference>
<evidence type="ECO:0000256" key="1">
    <source>
        <dbReference type="SAM" id="MobiDB-lite"/>
    </source>
</evidence>
<name>A0A4S9LK43_AURPU</name>
<feature type="compositionally biased region" description="Acidic residues" evidence="1">
    <location>
        <begin position="218"/>
        <end position="229"/>
    </location>
</feature>
<feature type="compositionally biased region" description="Polar residues" evidence="1">
    <location>
        <begin position="320"/>
        <end position="357"/>
    </location>
</feature>
<sequence length="444" mass="49906">MLSGQVQSRFENEKALEPSAIEDLQKLLDETAPGYKVINHRTISGLTFFEMEHMKWDKLVLVPEIWCFLVVGEDPNNAAGCIAAMRLATRYGVRNGKAITTHGRRLNDTRGGIPIVAWCDAFQFKRTYTRGGRITSSYTALQKVRVRYCRRLLERFATQDSFKNQDWQAIQDIVDEHQDLLHLNGIPRRPNDGYRPRNAPQPLPNHGNNARNQNPGPPDDDDSDDSDDENYFRYNHYRTATSSSARSRSRRTGLHHEDDDLDQGLDDIDDYRGVTADDDDGRQPSPLFEPRSRSDPPEPTTTTNTQPEYDDEEVDMNADRPTTLNSRSQSEIWDTSPGARTTTTPDPNKPGSRTNPIDMTDVLDDSEDDDDLIIVGRKIKTDPTEVSEEGGGLWVAQVQGEIIELDSGTIGDGSIIIQNAPDAAEDDPDIIMGEHVRLVIDIDD</sequence>
<evidence type="ECO:0000313" key="3">
    <source>
        <dbReference type="Proteomes" id="UP000306584"/>
    </source>
</evidence>
<organism evidence="2 3">
    <name type="scientific">Aureobasidium pullulans</name>
    <name type="common">Black yeast</name>
    <name type="synonym">Pullularia pullulans</name>
    <dbReference type="NCBI Taxonomy" id="5580"/>
    <lineage>
        <taxon>Eukaryota</taxon>
        <taxon>Fungi</taxon>
        <taxon>Dikarya</taxon>
        <taxon>Ascomycota</taxon>
        <taxon>Pezizomycotina</taxon>
        <taxon>Dothideomycetes</taxon>
        <taxon>Dothideomycetidae</taxon>
        <taxon>Dothideales</taxon>
        <taxon>Saccotheciaceae</taxon>
        <taxon>Aureobasidium</taxon>
    </lineage>
</organism>
<dbReference type="AlphaFoldDB" id="A0A4S9LK43"/>
<proteinExistence type="predicted"/>
<gene>
    <name evidence="2" type="ORF">D6D01_03549</name>
</gene>
<feature type="compositionally biased region" description="Acidic residues" evidence="1">
    <location>
        <begin position="259"/>
        <end position="269"/>
    </location>
</feature>
<protein>
    <submittedName>
        <fullName evidence="2">Uncharacterized protein</fullName>
    </submittedName>
</protein>